<dbReference type="EMBL" id="JARBHA010000010">
    <property type="protein sequence ID" value="KAJ9690670.1"/>
    <property type="molecule type" value="Genomic_DNA"/>
</dbReference>
<evidence type="ECO:0000313" key="5">
    <source>
        <dbReference type="EMBL" id="KAJ9690670.1"/>
    </source>
</evidence>
<organism evidence="5 6">
    <name type="scientific">Vitis rotundifolia</name>
    <name type="common">Muscadine grape</name>
    <dbReference type="NCBI Taxonomy" id="103349"/>
    <lineage>
        <taxon>Eukaryota</taxon>
        <taxon>Viridiplantae</taxon>
        <taxon>Streptophyta</taxon>
        <taxon>Embryophyta</taxon>
        <taxon>Tracheophyta</taxon>
        <taxon>Spermatophyta</taxon>
        <taxon>Magnoliopsida</taxon>
        <taxon>eudicotyledons</taxon>
        <taxon>Gunneridae</taxon>
        <taxon>Pentapetalae</taxon>
        <taxon>rosids</taxon>
        <taxon>Vitales</taxon>
        <taxon>Vitaceae</taxon>
        <taxon>Viteae</taxon>
        <taxon>Vitis</taxon>
    </lineage>
</organism>
<dbReference type="InterPro" id="IPR050886">
    <property type="entry name" value="RNA-binding_reg"/>
</dbReference>
<dbReference type="PANTHER" id="PTHR48024:SF25">
    <property type="entry name" value="UBP1-ASSOCIATED PROTEIN 2C"/>
    <property type="match status" value="1"/>
</dbReference>
<gene>
    <name evidence="5" type="ORF">PVL29_013038</name>
</gene>
<dbReference type="Proteomes" id="UP001168098">
    <property type="component" value="Unassembled WGS sequence"/>
</dbReference>
<evidence type="ECO:0000259" key="4">
    <source>
        <dbReference type="PROSITE" id="PS50102"/>
    </source>
</evidence>
<reference evidence="5 6" key="1">
    <citation type="journal article" date="2023" name="BMC Biotechnol.">
        <title>Vitis rotundifolia cv Carlos genome sequencing.</title>
        <authorList>
            <person name="Huff M."/>
            <person name="Hulse-Kemp A."/>
            <person name="Scheffler B."/>
            <person name="Youngblood R."/>
            <person name="Simpson S."/>
            <person name="Babiker E."/>
            <person name="Staton M."/>
        </authorList>
    </citation>
    <scope>NUCLEOTIDE SEQUENCE [LARGE SCALE GENOMIC DNA]</scope>
    <source>
        <tissue evidence="5">Leaf</tissue>
    </source>
</reference>
<dbReference type="AlphaFoldDB" id="A0AA39DP73"/>
<sequence>MDASKKRRNEEISACISSPATPEQQNLSTKDVQKILESFTHAQLLGIVKKAAVTHPEVLDAVRSIADRDHSQRKLFIRGLRCDTTSEGLHSIFSPYGDLDEAVVITDQASGKSRGYGFITFKHVDGALLALKEPSKKIDGRMTVTQLAAAGRCGPSGTGVPGDVAMRRIYITGIPQEMSSECLLGHFSTYGEIEEGPFGFDKHTGKSKGFTFFAYKTEESAKAAVLHPIKNIDGHQIVCKYSGEGKKGNHGAAPNVGVGGIQASIGFPGNDALPPLTTIGSQYGGPRGLSSHGGFPQVGGGVAVFPHHQHPFSIGGPALTPIGSR</sequence>
<dbReference type="GO" id="GO:0003723">
    <property type="term" value="F:RNA binding"/>
    <property type="evidence" value="ECO:0007669"/>
    <property type="project" value="UniProtKB-UniRule"/>
</dbReference>
<comment type="caution">
    <text evidence="5">The sequence shown here is derived from an EMBL/GenBank/DDBJ whole genome shotgun (WGS) entry which is preliminary data.</text>
</comment>
<dbReference type="InterPro" id="IPR012677">
    <property type="entry name" value="Nucleotide-bd_a/b_plait_sf"/>
</dbReference>
<keyword evidence="1 2" id="KW-0694">RNA-binding</keyword>
<name>A0AA39DP73_VITRO</name>
<evidence type="ECO:0000256" key="3">
    <source>
        <dbReference type="SAM" id="MobiDB-lite"/>
    </source>
</evidence>
<dbReference type="PANTHER" id="PTHR48024">
    <property type="entry name" value="GEO13361P1-RELATED"/>
    <property type="match status" value="1"/>
</dbReference>
<dbReference type="Pfam" id="PF00076">
    <property type="entry name" value="RRM_1"/>
    <property type="match status" value="2"/>
</dbReference>
<keyword evidence="6" id="KW-1185">Reference proteome</keyword>
<dbReference type="InterPro" id="IPR035979">
    <property type="entry name" value="RBD_domain_sf"/>
</dbReference>
<feature type="domain" description="RRM" evidence="4">
    <location>
        <begin position="167"/>
        <end position="247"/>
    </location>
</feature>
<dbReference type="Gene3D" id="3.30.70.330">
    <property type="match status" value="2"/>
</dbReference>
<dbReference type="InterPro" id="IPR000504">
    <property type="entry name" value="RRM_dom"/>
</dbReference>
<protein>
    <recommendedName>
        <fullName evidence="4">RRM domain-containing protein</fullName>
    </recommendedName>
</protein>
<dbReference type="SMART" id="SM00360">
    <property type="entry name" value="RRM"/>
    <property type="match status" value="2"/>
</dbReference>
<evidence type="ECO:0000256" key="1">
    <source>
        <dbReference type="ARBA" id="ARBA00022884"/>
    </source>
</evidence>
<dbReference type="PROSITE" id="PS50102">
    <property type="entry name" value="RRM"/>
    <property type="match status" value="2"/>
</dbReference>
<feature type="domain" description="RRM" evidence="4">
    <location>
        <begin position="73"/>
        <end position="152"/>
    </location>
</feature>
<evidence type="ECO:0000256" key="2">
    <source>
        <dbReference type="PROSITE-ProRule" id="PRU00176"/>
    </source>
</evidence>
<accession>A0AA39DP73</accession>
<evidence type="ECO:0000313" key="6">
    <source>
        <dbReference type="Proteomes" id="UP001168098"/>
    </source>
</evidence>
<proteinExistence type="predicted"/>
<dbReference type="GO" id="GO:0005634">
    <property type="term" value="C:nucleus"/>
    <property type="evidence" value="ECO:0007669"/>
    <property type="project" value="TreeGrafter"/>
</dbReference>
<feature type="compositionally biased region" description="Polar residues" evidence="3">
    <location>
        <begin position="15"/>
        <end position="26"/>
    </location>
</feature>
<feature type="region of interest" description="Disordered" evidence="3">
    <location>
        <begin position="1"/>
        <end position="26"/>
    </location>
</feature>
<dbReference type="SUPFAM" id="SSF54928">
    <property type="entry name" value="RNA-binding domain, RBD"/>
    <property type="match status" value="2"/>
</dbReference>